<name>A0A7Y7XDQ0_9PSED</name>
<dbReference type="PANTHER" id="PTHR34384">
    <property type="entry name" value="L-2,3-DIAMINOPROPANOATE--CITRATE LIGASE"/>
    <property type="match status" value="1"/>
</dbReference>
<accession>A0A7Y7XDQ0</accession>
<dbReference type="PANTHER" id="PTHR34384:SF5">
    <property type="entry name" value="L-2,3-DIAMINOPROPANOATE--CITRATE LIGASE"/>
    <property type="match status" value="1"/>
</dbReference>
<dbReference type="Pfam" id="PF04183">
    <property type="entry name" value="IucA_IucC"/>
    <property type="match status" value="1"/>
</dbReference>
<dbReference type="InterPro" id="IPR007310">
    <property type="entry name" value="Aerobactin_biosyn_IucA/IucC_N"/>
</dbReference>
<dbReference type="EMBL" id="JACAQB010000006">
    <property type="protein sequence ID" value="NWB96897.1"/>
    <property type="molecule type" value="Genomic_DNA"/>
</dbReference>
<evidence type="ECO:0000313" key="5">
    <source>
        <dbReference type="Proteomes" id="UP000539985"/>
    </source>
</evidence>
<dbReference type="Gene3D" id="1.10.510.40">
    <property type="match status" value="1"/>
</dbReference>
<evidence type="ECO:0000256" key="1">
    <source>
        <dbReference type="ARBA" id="ARBA00007832"/>
    </source>
</evidence>
<evidence type="ECO:0000259" key="3">
    <source>
        <dbReference type="Pfam" id="PF06276"/>
    </source>
</evidence>
<protein>
    <submittedName>
        <fullName evidence="4">Siderophore synthetase</fullName>
    </submittedName>
</protein>
<dbReference type="GO" id="GO:0016881">
    <property type="term" value="F:acid-amino acid ligase activity"/>
    <property type="evidence" value="ECO:0007669"/>
    <property type="project" value="UniProtKB-ARBA"/>
</dbReference>
<comment type="caution">
    <text evidence="4">The sequence shown here is derived from an EMBL/GenBank/DDBJ whole genome shotgun (WGS) entry which is preliminary data.</text>
</comment>
<evidence type="ECO:0000313" key="4">
    <source>
        <dbReference type="EMBL" id="NWB96897.1"/>
    </source>
</evidence>
<gene>
    <name evidence="4" type="ORF">HX882_13425</name>
</gene>
<dbReference type="InterPro" id="IPR022770">
    <property type="entry name" value="IucA/IucC-like_C"/>
</dbReference>
<dbReference type="Pfam" id="PF06276">
    <property type="entry name" value="FhuF"/>
    <property type="match status" value="1"/>
</dbReference>
<dbReference type="GO" id="GO:0019290">
    <property type="term" value="P:siderophore biosynthetic process"/>
    <property type="evidence" value="ECO:0007669"/>
    <property type="project" value="InterPro"/>
</dbReference>
<dbReference type="Proteomes" id="UP000539985">
    <property type="component" value="Unassembled WGS sequence"/>
</dbReference>
<dbReference type="AlphaFoldDB" id="A0A7Y7XDQ0"/>
<comment type="similarity">
    <text evidence="1">Belongs to the IucA/IucC family.</text>
</comment>
<dbReference type="InterPro" id="IPR037455">
    <property type="entry name" value="LucA/IucC-like"/>
</dbReference>
<sequence>MIIICFGYFYSLLSACFSLKVVHKESDLTNEYSKKPQALLSRWSDALGTPLFQANHITLDALVNTLAPAAERSFQRLIQALFREGLLDAGALEYDESPRCWLTLRDRTRLCFDHLLPGRMSSWDLRGDLTAYGDDHPPHKIQFPSELLTLLNNGLESSADAEVLRRLNEELDDSFANDTLCLAFHERWTLQLHGAMDPVHDDNLLIWLKDEPNVANPTSLLEQWGTLGHPWHPNYKTKLGLSTDQVIDFSPEFEARFPVILCALHRQFAHVESLAGTVDYWQWWQAHFPQAALQLSAELTRQGLEASDYLPLPAHPWQARQELPQTFANEIGDRLLVLTDIVAFTAHPTMSFRTVLPEGRRDAPMVKLPVSLRLTSVQRTVSPRSARMGPRISHLMQTILAREPAIRNILSIVPERIGVHYKPQPLDDERSRHLAALYRDNPLSQLQPGEMAIPVGSLFAIDQHGQPLLRQWVRLAKGTDDRDAMGSFFHDYVSIAVPGLLGMYLRYGVAFEAHQQNSFMIMAADGQLSRLLLRDFGDIRIDRTTLHAQGLDIELHDPKMTLYDDAGFVRDKLLHTVFMCHLGELVLLSARHFDIPQAQLWSELATQVSQCFDDLRDQVEPQRWETERRALLEQDWPAKSFMRMRLLDSHADIVGRLRNPLSVNADGG</sequence>
<feature type="domain" description="Aerobactin siderophore biosynthesis IucA/IucC-like C-terminal" evidence="3">
    <location>
        <begin position="488"/>
        <end position="648"/>
    </location>
</feature>
<feature type="domain" description="Aerobactin siderophore biosynthesis IucA/IucC N-terminal" evidence="2">
    <location>
        <begin position="221"/>
        <end position="460"/>
    </location>
</feature>
<proteinExistence type="inferred from homology"/>
<organism evidence="4 5">
    <name type="scientific">Pseudomonas gingeri</name>
    <dbReference type="NCBI Taxonomy" id="117681"/>
    <lineage>
        <taxon>Bacteria</taxon>
        <taxon>Pseudomonadati</taxon>
        <taxon>Pseudomonadota</taxon>
        <taxon>Gammaproteobacteria</taxon>
        <taxon>Pseudomonadales</taxon>
        <taxon>Pseudomonadaceae</taxon>
        <taxon>Pseudomonas</taxon>
    </lineage>
</organism>
<reference evidence="4 5" key="1">
    <citation type="submission" date="2020-04" db="EMBL/GenBank/DDBJ databases">
        <title>Molecular characterization of pseudomonads from Agaricus bisporus reveal novel blotch 2 pathogens in Western Europe.</title>
        <authorList>
            <person name="Taparia T."/>
            <person name="Krijger M."/>
            <person name="Haynes E."/>
            <person name="Elpinstone J.G."/>
            <person name="Noble R."/>
            <person name="Van Der Wolf J."/>
        </authorList>
    </citation>
    <scope>NUCLEOTIDE SEQUENCE [LARGE SCALE GENOMIC DNA]</scope>
    <source>
        <strain evidence="4 5">H7001</strain>
    </source>
</reference>
<evidence type="ECO:0000259" key="2">
    <source>
        <dbReference type="Pfam" id="PF04183"/>
    </source>
</evidence>